<evidence type="ECO:0000313" key="3">
    <source>
        <dbReference type="Proteomes" id="UP000887566"/>
    </source>
</evidence>
<feature type="region of interest" description="Disordered" evidence="1">
    <location>
        <begin position="151"/>
        <end position="170"/>
    </location>
</feature>
<proteinExistence type="predicted"/>
<keyword evidence="2" id="KW-0812">Transmembrane</keyword>
<evidence type="ECO:0000256" key="2">
    <source>
        <dbReference type="SAM" id="Phobius"/>
    </source>
</evidence>
<dbReference type="AlphaFoldDB" id="A0A914VLW9"/>
<dbReference type="Proteomes" id="UP000887566">
    <property type="component" value="Unplaced"/>
</dbReference>
<name>A0A914VLW9_9BILA</name>
<reference evidence="4" key="1">
    <citation type="submission" date="2022-11" db="UniProtKB">
        <authorList>
            <consortium name="WormBaseParasite"/>
        </authorList>
    </citation>
    <scope>IDENTIFICATION</scope>
</reference>
<feature type="region of interest" description="Disordered" evidence="1">
    <location>
        <begin position="178"/>
        <end position="210"/>
    </location>
</feature>
<feature type="transmembrane region" description="Helical" evidence="2">
    <location>
        <begin position="115"/>
        <end position="134"/>
    </location>
</feature>
<keyword evidence="3" id="KW-1185">Reference proteome</keyword>
<evidence type="ECO:0000256" key="1">
    <source>
        <dbReference type="SAM" id="MobiDB-lite"/>
    </source>
</evidence>
<dbReference type="WBParaSite" id="PSAMB.scaffold20975size670.g38179.t1">
    <property type="protein sequence ID" value="PSAMB.scaffold20975size670.g38179.t1"/>
    <property type="gene ID" value="PSAMB.scaffold20975size670.g38179"/>
</dbReference>
<accession>A0A914VLW9</accession>
<feature type="transmembrane region" description="Helical" evidence="2">
    <location>
        <begin position="91"/>
        <end position="109"/>
    </location>
</feature>
<keyword evidence="2" id="KW-0472">Membrane</keyword>
<organism evidence="3 4">
    <name type="scientific">Plectus sambesii</name>
    <dbReference type="NCBI Taxonomy" id="2011161"/>
    <lineage>
        <taxon>Eukaryota</taxon>
        <taxon>Metazoa</taxon>
        <taxon>Ecdysozoa</taxon>
        <taxon>Nematoda</taxon>
        <taxon>Chromadorea</taxon>
        <taxon>Plectida</taxon>
        <taxon>Plectina</taxon>
        <taxon>Plectoidea</taxon>
        <taxon>Plectidae</taxon>
        <taxon>Plectus</taxon>
    </lineage>
</organism>
<sequence length="210" mass="23415">MDEKLAQGRQRLHNMLHDDASQTDRLLTSVETGTGIAREHFVFAIVGIVAVYFLTGEHGQMASNTICLIVPNIVAYHAVRAGDSSKFGVLLVYWMTYAIIRVVDIIIVACDPHFLSIYWLLKTIGLLLLLFIPYSAQRIYNHFMATTTKEKHSKPAAEQQSPITGDIKAGKSIEQEPKSIAEEKPLSEPFPLPVVAAEKEEEEHTAIVEE</sequence>
<protein>
    <submittedName>
        <fullName evidence="4">Receptor expression-enhancing protein</fullName>
    </submittedName>
</protein>
<keyword evidence="2" id="KW-1133">Transmembrane helix</keyword>
<evidence type="ECO:0000313" key="4">
    <source>
        <dbReference type="WBParaSite" id="PSAMB.scaffold20975size670.g38179.t1"/>
    </source>
</evidence>